<dbReference type="InterPro" id="IPR028098">
    <property type="entry name" value="Glyco_trans_4-like_N"/>
</dbReference>
<comment type="caution">
    <text evidence="3">The sequence shown here is derived from an EMBL/GenBank/DDBJ whole genome shotgun (WGS) entry which is preliminary data.</text>
</comment>
<feature type="domain" description="Glycosyltransferase subfamily 4-like N-terminal" evidence="2">
    <location>
        <begin position="35"/>
        <end position="220"/>
    </location>
</feature>
<dbReference type="Pfam" id="PF13439">
    <property type="entry name" value="Glyco_transf_4"/>
    <property type="match status" value="1"/>
</dbReference>
<dbReference type="CDD" id="cd03794">
    <property type="entry name" value="GT4_WbuB-like"/>
    <property type="match status" value="1"/>
</dbReference>
<keyword evidence="1" id="KW-1133">Transmembrane helix</keyword>
<dbReference type="AlphaFoldDB" id="L8JUL3"/>
<dbReference type="eggNOG" id="COG0438">
    <property type="taxonomic scope" value="Bacteria"/>
</dbReference>
<dbReference type="PANTHER" id="PTHR45947">
    <property type="entry name" value="SULFOQUINOVOSYL TRANSFERASE SQD2"/>
    <property type="match status" value="1"/>
</dbReference>
<keyword evidence="4" id="KW-1185">Reference proteome</keyword>
<dbReference type="Gene3D" id="3.40.50.2000">
    <property type="entry name" value="Glycogen Phosphorylase B"/>
    <property type="match status" value="2"/>
</dbReference>
<evidence type="ECO:0000313" key="4">
    <source>
        <dbReference type="Proteomes" id="UP000011135"/>
    </source>
</evidence>
<dbReference type="GO" id="GO:0016758">
    <property type="term" value="F:hexosyltransferase activity"/>
    <property type="evidence" value="ECO:0007669"/>
    <property type="project" value="TreeGrafter"/>
</dbReference>
<dbReference type="SUPFAM" id="SSF53756">
    <property type="entry name" value="UDP-Glycosyltransferase/glycogen phosphorylase"/>
    <property type="match status" value="1"/>
</dbReference>
<organism evidence="3 4">
    <name type="scientific">Fulvivirga imtechensis AK7</name>
    <dbReference type="NCBI Taxonomy" id="1237149"/>
    <lineage>
        <taxon>Bacteria</taxon>
        <taxon>Pseudomonadati</taxon>
        <taxon>Bacteroidota</taxon>
        <taxon>Cytophagia</taxon>
        <taxon>Cytophagales</taxon>
        <taxon>Fulvivirgaceae</taxon>
        <taxon>Fulvivirga</taxon>
    </lineage>
</organism>
<reference evidence="3 4" key="1">
    <citation type="submission" date="2012-12" db="EMBL/GenBank/DDBJ databases">
        <title>Genome assembly of Fulvivirga imtechensis AK7.</title>
        <authorList>
            <person name="Nupur N."/>
            <person name="Khatri I."/>
            <person name="Kumar R."/>
            <person name="Subramanian S."/>
            <person name="Pinnaka A."/>
        </authorList>
    </citation>
    <scope>NUCLEOTIDE SEQUENCE [LARGE SCALE GENOMIC DNA]</scope>
    <source>
        <strain evidence="3 4">AK7</strain>
    </source>
</reference>
<dbReference type="PATRIC" id="fig|1237149.3.peg.2871"/>
<dbReference type="EMBL" id="AMZN01000046">
    <property type="protein sequence ID" value="ELR70982.1"/>
    <property type="molecule type" value="Genomic_DNA"/>
</dbReference>
<keyword evidence="1" id="KW-0472">Membrane</keyword>
<keyword evidence="1" id="KW-0812">Transmembrane</keyword>
<keyword evidence="3" id="KW-0808">Transferase</keyword>
<feature type="transmembrane region" description="Helical" evidence="1">
    <location>
        <begin position="124"/>
        <end position="142"/>
    </location>
</feature>
<evidence type="ECO:0000256" key="1">
    <source>
        <dbReference type="SAM" id="Phobius"/>
    </source>
</evidence>
<dbReference type="Pfam" id="PF13692">
    <property type="entry name" value="Glyco_trans_1_4"/>
    <property type="match status" value="1"/>
</dbReference>
<dbReference type="Proteomes" id="UP000011135">
    <property type="component" value="Unassembled WGS sequence"/>
</dbReference>
<dbReference type="InterPro" id="IPR050194">
    <property type="entry name" value="Glycosyltransferase_grp1"/>
</dbReference>
<sequence>MNVFVCTFSFARKLVAVKILFLSDNFPPEYNAPATRTYEHCKEWVKLGAKVTVITCFPNFPQGKIFEGYKNKLWEEEWIDGIRVIRVWSFISSNKGFFRRTIDFLSYAFMAFFAGLFIKTDIIIATSPQFFTAVSGYFLSVFKRKKWIMEVRDLWPESISAVNAVKGNIIIKWLEKLELFLYRNCARIVVVTDAFKKDMINRGIDGSKIFVVKNGANLSRFSPLPPNSEIKAKLNLNGSFVIGYIGTHGLAHSLEFIVTAISKMQNSKVKFLFIGDGAEKENVVSKAQALSVENVIFCPPVEKAKVRDYLSVIDAALVPLKKSDTFKCVIPSKIFESAAMGKPILLGVDGESRAIIEKYEAGLYFEPENEKDFIEKVKELVNQGDQEKFKNGCFKLASDFNREKLAKEMYSIVSGAAKNYK</sequence>
<feature type="transmembrane region" description="Helical" evidence="1">
    <location>
        <begin position="101"/>
        <end position="118"/>
    </location>
</feature>
<dbReference type="PANTHER" id="PTHR45947:SF3">
    <property type="entry name" value="SULFOQUINOVOSYL TRANSFERASE SQD2"/>
    <property type="match status" value="1"/>
</dbReference>
<proteinExistence type="predicted"/>
<evidence type="ECO:0000259" key="2">
    <source>
        <dbReference type="Pfam" id="PF13439"/>
    </source>
</evidence>
<protein>
    <submittedName>
        <fullName evidence="3">Glycosyl transferase, group 1</fullName>
    </submittedName>
</protein>
<dbReference type="STRING" id="1237149.C900_03112"/>
<name>L8JUL3_9BACT</name>
<evidence type="ECO:0000313" key="3">
    <source>
        <dbReference type="EMBL" id="ELR70982.1"/>
    </source>
</evidence>
<accession>L8JUL3</accession>
<gene>
    <name evidence="3" type="ORF">C900_03112</name>
</gene>